<name>A0ABY6HY22_9ARCH</name>
<reference evidence="2" key="1">
    <citation type="submission" date="2022-09" db="EMBL/GenBank/DDBJ databases">
        <title>Actin cytoskeleton and complex cell architecture in an #Asgard archaeon.</title>
        <authorList>
            <person name="Ponce Toledo R.I."/>
            <person name="Schleper C."/>
            <person name="Rodrigues Oliveira T."/>
            <person name="Wollweber F."/>
            <person name="Xu J."/>
            <person name="Rittmann S."/>
            <person name="Klingl A."/>
            <person name="Pilhofer M."/>
        </authorList>
    </citation>
    <scope>NUCLEOTIDE SEQUENCE</scope>
    <source>
        <strain evidence="2">B-35</strain>
    </source>
</reference>
<evidence type="ECO:0000313" key="3">
    <source>
        <dbReference type="Proteomes" id="UP001208689"/>
    </source>
</evidence>
<organism evidence="2 3">
    <name type="scientific">Candidatus Lokiarchaeum ossiferum</name>
    <dbReference type="NCBI Taxonomy" id="2951803"/>
    <lineage>
        <taxon>Archaea</taxon>
        <taxon>Promethearchaeati</taxon>
        <taxon>Promethearchaeota</taxon>
        <taxon>Promethearchaeia</taxon>
        <taxon>Promethearchaeales</taxon>
        <taxon>Promethearchaeaceae</taxon>
        <taxon>Candidatus Lokiarchaeum</taxon>
    </lineage>
</organism>
<gene>
    <name evidence="2" type="ORF">NEF87_004714</name>
</gene>
<keyword evidence="3" id="KW-1185">Reference proteome</keyword>
<evidence type="ECO:0000313" key="2">
    <source>
        <dbReference type="EMBL" id="UYP48429.1"/>
    </source>
</evidence>
<evidence type="ECO:0000259" key="1">
    <source>
        <dbReference type="Pfam" id="PF19036"/>
    </source>
</evidence>
<feature type="domain" description="FUZ/MON1/HPS1 first Longin" evidence="1">
    <location>
        <begin position="7"/>
        <end position="113"/>
    </location>
</feature>
<dbReference type="InterPro" id="IPR043972">
    <property type="entry name" value="FUZ/MON1/HPS1_longin_1"/>
</dbReference>
<dbReference type="EMBL" id="CP104013">
    <property type="protein sequence ID" value="UYP48429.1"/>
    <property type="molecule type" value="Genomic_DNA"/>
</dbReference>
<proteinExistence type="predicted"/>
<sequence>MEKRQEIYILDKGGQMVFYFNATEKAENEEQSKLLTASYLTGILQFAKAASGDIISTFELGKLNIMLKMGNLPLYYVFIAGKKTKLKEKKIDKMLSQIIEAFESTHTIEQINAWDGNLYAFDDFVPLIKKILKVK</sequence>
<dbReference type="Proteomes" id="UP001208689">
    <property type="component" value="Chromosome"/>
</dbReference>
<accession>A0ABY6HY22</accession>
<protein>
    <recommendedName>
        <fullName evidence="1">FUZ/MON1/HPS1 first Longin domain-containing protein</fullName>
    </recommendedName>
</protein>
<dbReference type="Pfam" id="PF19036">
    <property type="entry name" value="Fuz_longin_1"/>
    <property type="match status" value="1"/>
</dbReference>